<sequence length="229" mass="24934">MDRFDRPEYMAHVSTKGGAITSPGPAAYDTSQPMLHATSVIKIGRRPRAPPPKDTTPFYMVPSSYGKVPKICMRGRTDLKPNTVTPGPTYQCPALGRDARKNSFGGPKQGQLQTNKAGQTEYPHPKNPAITLGPGPGTYDISGNLMSKGKGIQMKGNHDYEMSHSESPGPAAYKPNYEVTLPTAPKPTFHIRPTEKSHSNQADFRALPSTLGGVGWTMKRRAYDDILII</sequence>
<dbReference type="Pfam" id="PF07004">
    <property type="entry name" value="SHIPPO-rpt"/>
    <property type="match status" value="3"/>
</dbReference>
<reference evidence="2" key="1">
    <citation type="submission" date="2013-02" db="EMBL/GenBank/DDBJ databases">
        <title>Immune-Related transcriptome of Coptotermes formosanus Shiraki workers: the defense mechanism.</title>
        <authorList>
            <person name="Hussain A."/>
            <person name="Li Y.F."/>
            <person name="Cheng Y."/>
            <person name="Liu Y."/>
            <person name="Chen C.C."/>
            <person name="Wen S.Y."/>
        </authorList>
    </citation>
    <scope>NUCLEOTIDE SEQUENCE</scope>
</reference>
<proteinExistence type="evidence at transcript level"/>
<evidence type="ECO:0000256" key="1">
    <source>
        <dbReference type="SAM" id="MobiDB-lite"/>
    </source>
</evidence>
<dbReference type="AlphaFoldDB" id="R4UW28"/>
<protein>
    <submittedName>
        <fullName evidence="2">Uncharacterized protein</fullName>
    </submittedName>
</protein>
<name>R4UW28_COPFO</name>
<dbReference type="InterPro" id="IPR010736">
    <property type="entry name" value="SHIPPO-rpt"/>
</dbReference>
<feature type="region of interest" description="Disordered" evidence="1">
    <location>
        <begin position="102"/>
        <end position="133"/>
    </location>
</feature>
<dbReference type="EMBL" id="KC571932">
    <property type="protein sequence ID" value="AGM32431.1"/>
    <property type="molecule type" value="mRNA"/>
</dbReference>
<accession>R4UW28</accession>
<evidence type="ECO:0000313" key="2">
    <source>
        <dbReference type="EMBL" id="AGM32431.1"/>
    </source>
</evidence>
<organism evidence="2">
    <name type="scientific">Coptotermes formosanus</name>
    <name type="common">Formosan subterranean termite</name>
    <dbReference type="NCBI Taxonomy" id="36987"/>
    <lineage>
        <taxon>Eukaryota</taxon>
        <taxon>Metazoa</taxon>
        <taxon>Ecdysozoa</taxon>
        <taxon>Arthropoda</taxon>
        <taxon>Hexapoda</taxon>
        <taxon>Insecta</taxon>
        <taxon>Pterygota</taxon>
        <taxon>Neoptera</taxon>
        <taxon>Polyneoptera</taxon>
        <taxon>Dictyoptera</taxon>
        <taxon>Blattodea</taxon>
        <taxon>Blattoidea</taxon>
        <taxon>Termitoidae</taxon>
        <taxon>Rhinotermitidae</taxon>
        <taxon>Coptotermes</taxon>
    </lineage>
</organism>